<keyword evidence="1" id="KW-0812">Transmembrane</keyword>
<reference evidence="4 6" key="2">
    <citation type="submission" date="2016-08" db="EMBL/GenBank/DDBJ databases">
        <authorList>
            <person name="Varghese N."/>
            <person name="Submissions Spin"/>
        </authorList>
    </citation>
    <scope>NUCLEOTIDE SEQUENCE [LARGE SCALE GENOMIC DNA]</scope>
    <source>
        <strain evidence="4 6">HL-109</strain>
    </source>
</reference>
<dbReference type="Proteomes" id="UP000050497">
    <property type="component" value="Unassembled WGS sequence"/>
</dbReference>
<dbReference type="OrthoDB" id="7624353at2"/>
<name>A0A0P7ZWR9_9HYPH</name>
<reference evidence="3 5" key="1">
    <citation type="submission" date="2015-09" db="EMBL/GenBank/DDBJ databases">
        <title>Identification and resolution of microdiversity through metagenomic sequencing of parallel consortia.</title>
        <authorList>
            <person name="Nelson W.C."/>
            <person name="Romine M.F."/>
            <person name="Lindemann S.R."/>
        </authorList>
    </citation>
    <scope>NUCLEOTIDE SEQUENCE [LARGE SCALE GENOMIC DNA]</scope>
    <source>
        <strain evidence="3">HL-109</strain>
    </source>
</reference>
<dbReference type="Pfam" id="PF13400">
    <property type="entry name" value="Tad"/>
    <property type="match status" value="1"/>
</dbReference>
<dbReference type="STRING" id="1653334.GA0071312_3078"/>
<feature type="domain" description="Putative Flp pilus-assembly TadG-like N-terminal" evidence="2">
    <location>
        <begin position="10"/>
        <end position="54"/>
    </location>
</feature>
<dbReference type="AlphaFoldDB" id="A0A0P7ZWR9"/>
<sequence length="360" mass="40198">MKRFISDTRGNVAMIFGLTLIPVMGFAGAALDYSRATAVREELRLFADQTALNVAHAGNPSSAPAILAKAEDELRGKLRENLEDVQMQGRWLDGAHYQVKISADLRSSLLAGVPGMPKTIAAQVITVAHRIPPTYRVLPPDMSMLDPEAGDYNRIYMYCYDPLRAAEPGADPDEFRTQLTAIADNSSTTVYDTELPECGAGEHVSYMLRNVRGARTSPNAWDDPSREVYNYFTDTVLDPNTRVLEHDVQGYRVRHGHTFEKIDMDDVGLIETVHCRDTEECKVETQGGVIPYPGKGRTPEQATASCEDGQYMYFGWEDRPVYPQGHPRHGQWTDADFDDIRLIVSCPEIIATDRTVRLVQ</sequence>
<accession>A0A0P7ZWR9</accession>
<gene>
    <name evidence="3" type="primary">G-6</name>
    <name evidence="3" type="synonym">tadE</name>
    <name evidence="4" type="ORF">GA0071312_3078</name>
    <name evidence="3" type="ORF">HLUCCO17_15640</name>
</gene>
<dbReference type="InterPro" id="IPR028087">
    <property type="entry name" value="Tad_N"/>
</dbReference>
<dbReference type="RefSeq" id="WP_074445660.1">
    <property type="nucleotide sequence ID" value="NZ_FMBM01000002.1"/>
</dbReference>
<keyword evidence="1" id="KW-0472">Membrane</keyword>
<protein>
    <submittedName>
        <fullName evidence="4">Flp pilus-assembly TadE/G-like</fullName>
    </submittedName>
    <submittedName>
        <fullName evidence="3">Putative tad secretion system assembly protein</fullName>
    </submittedName>
</protein>
<organism evidence="3 5">
    <name type="scientific">Saliniramus fredricksonii</name>
    <dbReference type="NCBI Taxonomy" id="1653334"/>
    <lineage>
        <taxon>Bacteria</taxon>
        <taxon>Pseudomonadati</taxon>
        <taxon>Pseudomonadota</taxon>
        <taxon>Alphaproteobacteria</taxon>
        <taxon>Hyphomicrobiales</taxon>
        <taxon>Salinarimonadaceae</taxon>
        <taxon>Saliniramus</taxon>
    </lineage>
</organism>
<evidence type="ECO:0000256" key="1">
    <source>
        <dbReference type="SAM" id="Phobius"/>
    </source>
</evidence>
<proteinExistence type="predicted"/>
<evidence type="ECO:0000313" key="3">
    <source>
        <dbReference type="EMBL" id="KPQ09265.1"/>
    </source>
</evidence>
<evidence type="ECO:0000313" key="5">
    <source>
        <dbReference type="Proteomes" id="UP000050497"/>
    </source>
</evidence>
<dbReference type="Proteomes" id="UP000182800">
    <property type="component" value="Unassembled WGS sequence"/>
</dbReference>
<keyword evidence="6" id="KW-1185">Reference proteome</keyword>
<keyword evidence="1" id="KW-1133">Transmembrane helix</keyword>
<feature type="transmembrane region" description="Helical" evidence="1">
    <location>
        <begin position="12"/>
        <end position="31"/>
    </location>
</feature>
<evidence type="ECO:0000313" key="6">
    <source>
        <dbReference type="Proteomes" id="UP000182800"/>
    </source>
</evidence>
<dbReference type="EMBL" id="FMBM01000002">
    <property type="protein sequence ID" value="SCC82102.1"/>
    <property type="molecule type" value="Genomic_DNA"/>
</dbReference>
<dbReference type="EMBL" id="LJSX01000031">
    <property type="protein sequence ID" value="KPQ09265.1"/>
    <property type="molecule type" value="Genomic_DNA"/>
</dbReference>
<comment type="caution">
    <text evidence="3">The sequence shown here is derived from an EMBL/GenBank/DDBJ whole genome shotgun (WGS) entry which is preliminary data.</text>
</comment>
<evidence type="ECO:0000259" key="2">
    <source>
        <dbReference type="Pfam" id="PF13400"/>
    </source>
</evidence>
<evidence type="ECO:0000313" key="4">
    <source>
        <dbReference type="EMBL" id="SCC82102.1"/>
    </source>
</evidence>